<keyword evidence="1" id="KW-0812">Transmembrane</keyword>
<feature type="transmembrane region" description="Helical" evidence="1">
    <location>
        <begin position="129"/>
        <end position="151"/>
    </location>
</feature>
<dbReference type="EMBL" id="JAVDUI010000001">
    <property type="protein sequence ID" value="MDR6892292.1"/>
    <property type="molecule type" value="Genomic_DNA"/>
</dbReference>
<evidence type="ECO:0000313" key="2">
    <source>
        <dbReference type="EMBL" id="MDR6892292.1"/>
    </source>
</evidence>
<name>A0AAE3YGE1_9MICC</name>
<feature type="transmembrane region" description="Helical" evidence="1">
    <location>
        <begin position="102"/>
        <end position="122"/>
    </location>
</feature>
<reference evidence="2" key="1">
    <citation type="submission" date="2023-07" db="EMBL/GenBank/DDBJ databases">
        <title>Sequencing the genomes of 1000 actinobacteria strains.</title>
        <authorList>
            <person name="Klenk H.-P."/>
        </authorList>
    </citation>
    <scope>NUCLEOTIDE SEQUENCE</scope>
    <source>
        <strain evidence="2">DSM 13988</strain>
    </source>
</reference>
<accession>A0AAE3YGE1</accession>
<protein>
    <submittedName>
        <fullName evidence="2">Energy-coupling factor transport system substrate-specific component</fullName>
    </submittedName>
</protein>
<evidence type="ECO:0000256" key="1">
    <source>
        <dbReference type="SAM" id="Phobius"/>
    </source>
</evidence>
<feature type="transmembrane region" description="Helical" evidence="1">
    <location>
        <begin position="46"/>
        <end position="67"/>
    </location>
</feature>
<comment type="caution">
    <text evidence="2">The sequence shown here is derived from an EMBL/GenBank/DDBJ whole genome shotgun (WGS) entry which is preliminary data.</text>
</comment>
<keyword evidence="3" id="KW-1185">Reference proteome</keyword>
<dbReference type="InterPro" id="IPR017195">
    <property type="entry name" value="ABC_thiamin-permease_prd"/>
</dbReference>
<feature type="transmembrane region" description="Helical" evidence="1">
    <location>
        <begin position="163"/>
        <end position="184"/>
    </location>
</feature>
<organism evidence="2 3">
    <name type="scientific">Falsarthrobacter nasiphocae</name>
    <dbReference type="NCBI Taxonomy" id="189863"/>
    <lineage>
        <taxon>Bacteria</taxon>
        <taxon>Bacillati</taxon>
        <taxon>Actinomycetota</taxon>
        <taxon>Actinomycetes</taxon>
        <taxon>Micrococcales</taxon>
        <taxon>Micrococcaceae</taxon>
        <taxon>Falsarthrobacter</taxon>
    </lineage>
</organism>
<sequence>MTTTRGTTSQAASARRGWTTIDIVIAALVAVFGGVFFWAWNAFYGVISGAFAAFPPMGGLVIGAWLLPGVLGALIVRKPGAAIFCEVVAAVGEALVGSQWGMAVLLSGIVQGLGAELAFAAFRYRRFTLPVAMLAGAGAGLFGTFNDAFISGYYAEWVIAWKLIYMVFGIISGALVAGLVSWLMTRGVAATGALSGLASRNAHREPAL</sequence>
<gene>
    <name evidence="2" type="ORF">J2S35_001232</name>
</gene>
<evidence type="ECO:0000313" key="3">
    <source>
        <dbReference type="Proteomes" id="UP001247307"/>
    </source>
</evidence>
<dbReference type="AlphaFoldDB" id="A0AAE3YGE1"/>
<feature type="transmembrane region" description="Helical" evidence="1">
    <location>
        <begin position="21"/>
        <end position="40"/>
    </location>
</feature>
<dbReference type="Proteomes" id="UP001247307">
    <property type="component" value="Unassembled WGS sequence"/>
</dbReference>
<dbReference type="PIRSF" id="PIRSF037394">
    <property type="entry name" value="ABC_thiamine-permease_YkoE_prd"/>
    <property type="match status" value="1"/>
</dbReference>
<dbReference type="Pfam" id="PF09819">
    <property type="entry name" value="ABC_cobalt"/>
    <property type="match status" value="1"/>
</dbReference>
<proteinExistence type="predicted"/>
<keyword evidence="1" id="KW-1133">Transmembrane helix</keyword>
<dbReference type="RefSeq" id="WP_309851066.1">
    <property type="nucleotide sequence ID" value="NZ_BAAAIU010000003.1"/>
</dbReference>
<feature type="transmembrane region" description="Helical" evidence="1">
    <location>
        <begin position="79"/>
        <end position="96"/>
    </location>
</feature>
<keyword evidence="1" id="KW-0472">Membrane</keyword>